<keyword evidence="2" id="KW-0614">Plasmid</keyword>
<evidence type="ECO:0000313" key="2">
    <source>
        <dbReference type="EMBL" id="AAK40068.1"/>
    </source>
</evidence>
<feature type="compositionally biased region" description="Basic residues" evidence="1">
    <location>
        <begin position="207"/>
        <end position="259"/>
    </location>
</feature>
<proteinExistence type="predicted"/>
<feature type="compositionally biased region" description="Basic residues" evidence="1">
    <location>
        <begin position="159"/>
        <end position="177"/>
    </location>
</feature>
<dbReference type="EMBL" id="AF312688">
    <property type="protein sequence ID" value="AAK40068.1"/>
    <property type="molecule type" value="Genomic_DNA"/>
</dbReference>
<accession>Q93S63</accession>
<geneLocation type="plasmid" evidence="2">
    <name>pCLP</name>
</geneLocation>
<feature type="compositionally biased region" description="Polar residues" evidence="1">
    <location>
        <begin position="41"/>
        <end position="51"/>
    </location>
</feature>
<feature type="compositionally biased region" description="Basic residues" evidence="1">
    <location>
        <begin position="22"/>
        <end position="37"/>
    </location>
</feature>
<name>Q93S63_MYCCE</name>
<reference evidence="2" key="2">
    <citation type="journal article" date="2000" name="Microbiology">
        <title>Analysis of the internal replication region of a mycobacterial linear plasmid.</title>
        <authorList>
            <person name="Picardeau M."/>
            <person name="Le Dantec C."/>
            <person name="Vincent V."/>
        </authorList>
    </citation>
    <scope>NUCLEOTIDE SEQUENCE</scope>
    <source>
        <plasmid evidence="2">pCLP</plasmid>
    </source>
</reference>
<dbReference type="AlphaFoldDB" id="Q93S63"/>
<reference evidence="2" key="1">
    <citation type="journal article" date="1998" name="Microbiology">
        <title>Mycobacterial linear plasmids have an invertron-like structure related to other linear replicons in actinomycetes.</title>
        <authorList>
            <person name="Picardeau M."/>
            <person name="Vincent V."/>
        </authorList>
    </citation>
    <scope>NUCLEOTIDE SEQUENCE</scope>
    <source>
        <plasmid evidence="2">pCLP</plasmid>
    </source>
</reference>
<protein>
    <submittedName>
        <fullName evidence="2">Uncharacterized protein</fullName>
    </submittedName>
</protein>
<evidence type="ECO:0000256" key="1">
    <source>
        <dbReference type="SAM" id="MobiDB-lite"/>
    </source>
</evidence>
<feature type="region of interest" description="Disordered" evidence="1">
    <location>
        <begin position="1"/>
        <end position="277"/>
    </location>
</feature>
<sequence length="277" mass="31765">MADIDANTKKAAQLGSVDGHAPIRRLPTRPYRQRRQKPAGSRTNSTPSSTPQRKEIHTYNQSVDAMRAGSQPPYPKQSTPPTSPVPTPSTAAQREGHTPYDDICPPSAVRRTRTMDDPGRNLTGIRTPARPRQPLRARHGHTDREALQRPPRRPGPLRQRTHRPQRARRRRPSHGPRHGIAARSRIQHAPDPIPTSTGHTSRSFLGGHRRRGRRWTTHWRHRRRPNRLQQRRARQQALRQRRALSPRPPRRPRSTRPFRPRLTGVRGMVTNRSGLPQ</sequence>
<reference evidence="2" key="3">
    <citation type="journal article" date="2001" name="J. Bacteriol.">
        <title>Genomic sequence and transcriptional analysis of a 23-kilobase mycobacterial linear plasmid: evidence for horizontal transfer and identification of plasmid maintenance systems.</title>
        <authorList>
            <person name="Le Dantec C."/>
            <person name="Winter N."/>
            <person name="Gicquel B."/>
            <person name="Vincent V."/>
            <person name="Picardeau M."/>
        </authorList>
    </citation>
    <scope>NUCLEOTIDE SEQUENCE</scope>
    <source>
        <plasmid evidence="2">pCLP</plasmid>
    </source>
</reference>
<organism evidence="2">
    <name type="scientific">Mycobacterium celatum</name>
    <dbReference type="NCBI Taxonomy" id="28045"/>
    <lineage>
        <taxon>Bacteria</taxon>
        <taxon>Bacillati</taxon>
        <taxon>Actinomycetota</taxon>
        <taxon>Actinomycetes</taxon>
        <taxon>Mycobacteriales</taxon>
        <taxon>Mycobacteriaceae</taxon>
        <taxon>Mycobacterium</taxon>
    </lineage>
</organism>